<dbReference type="Proteomes" id="UP000739538">
    <property type="component" value="Unassembled WGS sequence"/>
</dbReference>
<protein>
    <submittedName>
        <fullName evidence="1">Uncharacterized protein</fullName>
    </submittedName>
</protein>
<accession>A0A956NJR0</accession>
<feature type="non-terminal residue" evidence="1">
    <location>
        <position position="183"/>
    </location>
</feature>
<organism evidence="1 2">
    <name type="scientific">Eiseniibacteriota bacterium</name>
    <dbReference type="NCBI Taxonomy" id="2212470"/>
    <lineage>
        <taxon>Bacteria</taxon>
        <taxon>Candidatus Eiseniibacteriota</taxon>
    </lineage>
</organism>
<reference evidence="1" key="2">
    <citation type="journal article" date="2021" name="Microbiome">
        <title>Successional dynamics and alternative stable states in a saline activated sludge microbial community over 9 years.</title>
        <authorList>
            <person name="Wang Y."/>
            <person name="Ye J."/>
            <person name="Ju F."/>
            <person name="Liu L."/>
            <person name="Boyd J.A."/>
            <person name="Deng Y."/>
            <person name="Parks D.H."/>
            <person name="Jiang X."/>
            <person name="Yin X."/>
            <person name="Woodcroft B.J."/>
            <person name="Tyson G.W."/>
            <person name="Hugenholtz P."/>
            <person name="Polz M.F."/>
            <person name="Zhang T."/>
        </authorList>
    </citation>
    <scope>NUCLEOTIDE SEQUENCE</scope>
    <source>
        <strain evidence="1">HKST-UBA02</strain>
    </source>
</reference>
<evidence type="ECO:0000313" key="2">
    <source>
        <dbReference type="Proteomes" id="UP000739538"/>
    </source>
</evidence>
<evidence type="ECO:0000313" key="1">
    <source>
        <dbReference type="EMBL" id="MCA9759886.1"/>
    </source>
</evidence>
<feature type="non-terminal residue" evidence="1">
    <location>
        <position position="1"/>
    </location>
</feature>
<name>A0A956NJR0_UNCEI</name>
<gene>
    <name evidence="1" type="ORF">KDA27_29080</name>
</gene>
<sequence length="183" mass="20120">GVLLWVILLGVLGGCREQTELPIDRNAPPETVLTGAPGDSQTAFYTVHLFWSGFDEDGEVVGYEWAVTESLPDPDTIEYRYTTRTDSVFRFSVPQNSEVLGHRFYVRAIDNEGKQDPTPAFTFFASRNTCAPEVIFTRSVGLSPTGETVAINSTNAFAPTDTIPSGWSAAFSWRGEDCDAVIR</sequence>
<comment type="caution">
    <text evidence="1">The sequence shown here is derived from an EMBL/GenBank/DDBJ whole genome shotgun (WGS) entry which is preliminary data.</text>
</comment>
<dbReference type="AlphaFoldDB" id="A0A956NJR0"/>
<dbReference type="EMBL" id="JAGQHS010000589">
    <property type="protein sequence ID" value="MCA9759886.1"/>
    <property type="molecule type" value="Genomic_DNA"/>
</dbReference>
<proteinExistence type="predicted"/>
<reference evidence="1" key="1">
    <citation type="submission" date="2020-04" db="EMBL/GenBank/DDBJ databases">
        <authorList>
            <person name="Zhang T."/>
        </authorList>
    </citation>
    <scope>NUCLEOTIDE SEQUENCE</scope>
    <source>
        <strain evidence="1">HKST-UBA02</strain>
    </source>
</reference>